<sequence>MKTLFVLLALIGLLDAALIQLPLEKVAAKPQHLPGRVRRSVNPLTLDNYANYVYISRIALGVPAQVFRVMFDTGSSDFWVAGVNCVSNACKKKTRFDGSASLTFANSTKQFDIGYGTGDVWGFVGTDALFFGGLHAWRQKFGIANSVSFHFTGSPFDGVMGLGWPALSRINETSPIANVVEQLDQPMFTVWYQHMDVLVNGENGGAITFGGLDSANCQDNINWVSLTKKTWWTFKIIEGSVGGVTYKANNPAIVDTGYSDIGAPRDFVRFIRRVYNTSDFVQDNVVSCSRTFYDVKLTINGQLYTIPAKNYVVPLVIDLADGSKHNVEGLCRIAFSIHEDEDGPDWILGVPFVQSYCNVFDIQNERIGFADKKR</sequence>
<name>A0A4U5MQY1_STECR</name>
<dbReference type="EMBL" id="AZBU02000006">
    <property type="protein sequence ID" value="TKR72069.1"/>
    <property type="molecule type" value="Genomic_DNA"/>
</dbReference>
<feature type="domain" description="Peptidase A1" evidence="6">
    <location>
        <begin position="54"/>
        <end position="370"/>
    </location>
</feature>
<dbReference type="InterPro" id="IPR001969">
    <property type="entry name" value="Aspartic_peptidase_AS"/>
</dbReference>
<dbReference type="OrthoDB" id="5804183at2759"/>
<feature type="active site" evidence="2">
    <location>
        <position position="72"/>
    </location>
</feature>
<keyword evidence="8" id="KW-1185">Reference proteome</keyword>
<evidence type="ECO:0000256" key="5">
    <source>
        <dbReference type="SAM" id="SignalP"/>
    </source>
</evidence>
<feature type="active site" evidence="2">
    <location>
        <position position="255"/>
    </location>
</feature>
<dbReference type="PROSITE" id="PS00141">
    <property type="entry name" value="ASP_PROTEASE"/>
    <property type="match status" value="1"/>
</dbReference>
<keyword evidence="4" id="KW-0378">Hydrolase</keyword>
<proteinExistence type="inferred from homology"/>
<dbReference type="PANTHER" id="PTHR47966:SF8">
    <property type="entry name" value="ASPARTIC PROTEASE 1-RELATED"/>
    <property type="match status" value="1"/>
</dbReference>
<keyword evidence="4" id="KW-0645">Protease</keyword>
<dbReference type="FunFam" id="2.40.70.10:FF:000008">
    <property type="entry name" value="Cathepsin D"/>
    <property type="match status" value="1"/>
</dbReference>
<dbReference type="STRING" id="34508.A0A4U5MQY1"/>
<organism evidence="7 8">
    <name type="scientific">Steinernema carpocapsae</name>
    <name type="common">Entomopathogenic nematode</name>
    <dbReference type="NCBI Taxonomy" id="34508"/>
    <lineage>
        <taxon>Eukaryota</taxon>
        <taxon>Metazoa</taxon>
        <taxon>Ecdysozoa</taxon>
        <taxon>Nematoda</taxon>
        <taxon>Chromadorea</taxon>
        <taxon>Rhabditida</taxon>
        <taxon>Tylenchina</taxon>
        <taxon>Panagrolaimomorpha</taxon>
        <taxon>Strongyloidoidea</taxon>
        <taxon>Steinernematidae</taxon>
        <taxon>Steinernema</taxon>
    </lineage>
</organism>
<keyword evidence="4" id="KW-0064">Aspartyl protease</keyword>
<comment type="similarity">
    <text evidence="1 4">Belongs to the peptidase A1 family.</text>
</comment>
<dbReference type="CDD" id="cd05471">
    <property type="entry name" value="pepsin_like"/>
    <property type="match status" value="1"/>
</dbReference>
<reference evidence="7 8" key="2">
    <citation type="journal article" date="2019" name="G3 (Bethesda)">
        <title>Hybrid Assembly of the Genome of the Entomopathogenic Nematode Steinernema carpocapsae Identifies the X-Chromosome.</title>
        <authorList>
            <person name="Serra L."/>
            <person name="Macchietto M."/>
            <person name="Macias-Munoz A."/>
            <person name="McGill C.J."/>
            <person name="Rodriguez I.M."/>
            <person name="Rodriguez B."/>
            <person name="Murad R."/>
            <person name="Mortazavi A."/>
        </authorList>
    </citation>
    <scope>NUCLEOTIDE SEQUENCE [LARGE SCALE GENOMIC DNA]</scope>
    <source>
        <strain evidence="7 8">ALL</strain>
    </source>
</reference>
<dbReference type="AlphaFoldDB" id="A0A4U5MQY1"/>
<evidence type="ECO:0000256" key="3">
    <source>
        <dbReference type="PIRSR" id="PIRSR601461-2"/>
    </source>
</evidence>
<dbReference type="PANTHER" id="PTHR47966">
    <property type="entry name" value="BETA-SITE APP-CLEAVING ENZYME, ISOFORM A-RELATED"/>
    <property type="match status" value="1"/>
</dbReference>
<dbReference type="PRINTS" id="PR00792">
    <property type="entry name" value="PEPSIN"/>
</dbReference>
<dbReference type="InterPro" id="IPR034164">
    <property type="entry name" value="Pepsin-like_dom"/>
</dbReference>
<evidence type="ECO:0000256" key="4">
    <source>
        <dbReference type="RuleBase" id="RU000454"/>
    </source>
</evidence>
<keyword evidence="5" id="KW-0732">Signal</keyword>
<comment type="caution">
    <text evidence="7">The sequence shown here is derived from an EMBL/GenBank/DDBJ whole genome shotgun (WGS) entry which is preliminary data.</text>
</comment>
<keyword evidence="3" id="KW-1015">Disulfide bond</keyword>
<feature type="chain" id="PRO_5020530716" description="Peptidase A1 domain-containing protein" evidence="5">
    <location>
        <begin position="17"/>
        <end position="374"/>
    </location>
</feature>
<dbReference type="GO" id="GO:0006508">
    <property type="term" value="P:proteolysis"/>
    <property type="evidence" value="ECO:0007669"/>
    <property type="project" value="UniProtKB-KW"/>
</dbReference>
<evidence type="ECO:0000259" key="6">
    <source>
        <dbReference type="PROSITE" id="PS51767"/>
    </source>
</evidence>
<evidence type="ECO:0000256" key="2">
    <source>
        <dbReference type="PIRSR" id="PIRSR601461-1"/>
    </source>
</evidence>
<dbReference type="GO" id="GO:0004190">
    <property type="term" value="F:aspartic-type endopeptidase activity"/>
    <property type="evidence" value="ECO:0007669"/>
    <property type="project" value="UniProtKB-KW"/>
</dbReference>
<dbReference type="Proteomes" id="UP000298663">
    <property type="component" value="Unassembled WGS sequence"/>
</dbReference>
<gene>
    <name evidence="7" type="ORF">L596_019585</name>
</gene>
<dbReference type="SUPFAM" id="SSF50630">
    <property type="entry name" value="Acid proteases"/>
    <property type="match status" value="1"/>
</dbReference>
<dbReference type="InterPro" id="IPR033121">
    <property type="entry name" value="PEPTIDASE_A1"/>
</dbReference>
<accession>A0A4U5MQY1</accession>
<dbReference type="Pfam" id="PF00026">
    <property type="entry name" value="Asp"/>
    <property type="match status" value="1"/>
</dbReference>
<reference evidence="7 8" key="1">
    <citation type="journal article" date="2015" name="Genome Biol.">
        <title>Comparative genomics of Steinernema reveals deeply conserved gene regulatory networks.</title>
        <authorList>
            <person name="Dillman A.R."/>
            <person name="Macchietto M."/>
            <person name="Porter C.F."/>
            <person name="Rogers A."/>
            <person name="Williams B."/>
            <person name="Antoshechkin I."/>
            <person name="Lee M.M."/>
            <person name="Goodwin Z."/>
            <person name="Lu X."/>
            <person name="Lewis E.E."/>
            <person name="Goodrich-Blair H."/>
            <person name="Stock S.P."/>
            <person name="Adams B.J."/>
            <person name="Sternberg P.W."/>
            <person name="Mortazavi A."/>
        </authorList>
    </citation>
    <scope>NUCLEOTIDE SEQUENCE [LARGE SCALE GENOMIC DNA]</scope>
    <source>
        <strain evidence="7 8">ALL</strain>
    </source>
</reference>
<feature type="disulfide bond" evidence="3">
    <location>
        <begin position="288"/>
        <end position="331"/>
    </location>
</feature>
<evidence type="ECO:0000256" key="1">
    <source>
        <dbReference type="ARBA" id="ARBA00007447"/>
    </source>
</evidence>
<dbReference type="InterPro" id="IPR001461">
    <property type="entry name" value="Aspartic_peptidase_A1"/>
</dbReference>
<dbReference type="Gene3D" id="2.40.70.10">
    <property type="entry name" value="Acid Proteases"/>
    <property type="match status" value="2"/>
</dbReference>
<dbReference type="GO" id="GO:0005764">
    <property type="term" value="C:lysosome"/>
    <property type="evidence" value="ECO:0007669"/>
    <property type="project" value="TreeGrafter"/>
</dbReference>
<feature type="signal peptide" evidence="5">
    <location>
        <begin position="1"/>
        <end position="16"/>
    </location>
</feature>
<evidence type="ECO:0000313" key="8">
    <source>
        <dbReference type="Proteomes" id="UP000298663"/>
    </source>
</evidence>
<protein>
    <recommendedName>
        <fullName evidence="6">Peptidase A1 domain-containing protein</fullName>
    </recommendedName>
</protein>
<feature type="disulfide bond" evidence="3">
    <location>
        <begin position="85"/>
        <end position="90"/>
    </location>
</feature>
<dbReference type="PROSITE" id="PS51767">
    <property type="entry name" value="PEPTIDASE_A1"/>
    <property type="match status" value="1"/>
</dbReference>
<evidence type="ECO:0000313" key="7">
    <source>
        <dbReference type="EMBL" id="TKR72069.1"/>
    </source>
</evidence>
<dbReference type="InterPro" id="IPR021109">
    <property type="entry name" value="Peptidase_aspartic_dom_sf"/>
</dbReference>